<feature type="compositionally biased region" description="Pro residues" evidence="1">
    <location>
        <begin position="71"/>
        <end position="83"/>
    </location>
</feature>
<feature type="region of interest" description="Disordered" evidence="1">
    <location>
        <begin position="30"/>
        <end position="97"/>
    </location>
</feature>
<feature type="region of interest" description="Disordered" evidence="1">
    <location>
        <begin position="126"/>
        <end position="145"/>
    </location>
</feature>
<accession>B2FIS3</accession>
<dbReference type="EnsemblBacteria" id="CAQ47578">
    <property type="protein sequence ID" value="CAQ47578"/>
    <property type="gene ID" value="Smlt4187"/>
</dbReference>
<evidence type="ECO:0000313" key="4">
    <source>
        <dbReference type="Proteomes" id="UP000008840"/>
    </source>
</evidence>
<dbReference type="EMBL" id="AM743169">
    <property type="protein sequence ID" value="CAQ47578.1"/>
    <property type="molecule type" value="Genomic_DNA"/>
</dbReference>
<keyword evidence="2" id="KW-0732">Signal</keyword>
<feature type="chain" id="PRO_5002775799" evidence="2">
    <location>
        <begin position="19"/>
        <end position="248"/>
    </location>
</feature>
<dbReference type="AlphaFoldDB" id="B2FIS3"/>
<dbReference type="KEGG" id="sml:Smlt4187"/>
<protein>
    <submittedName>
        <fullName evidence="3">Conserved hypothetical exported protein</fullName>
    </submittedName>
</protein>
<gene>
    <name evidence="3" type="ordered locus">Smlt4187</name>
</gene>
<keyword evidence="4" id="KW-1185">Reference proteome</keyword>
<dbReference type="GeneID" id="93835148"/>
<reference evidence="3 4" key="1">
    <citation type="journal article" date="2008" name="Genome Biol.">
        <title>The complete genome, comparative and functional analysis of Stenotrophomonas maltophilia reveals an organism heavily shielded by drug resistance determinants.</title>
        <authorList>
            <person name="Crossman L.C."/>
            <person name="Gould V.C."/>
            <person name="Dow J.M."/>
            <person name="Vernikos G.S."/>
            <person name="Okazaki A."/>
            <person name="Sebaihia M."/>
            <person name="Saunders D."/>
            <person name="Arrowsmith C."/>
            <person name="Carver T."/>
            <person name="Peters N."/>
            <person name="Adlem E."/>
            <person name="Kerhornou A."/>
            <person name="Lord A."/>
            <person name="Murphy L."/>
            <person name="Seeger K."/>
            <person name="Squares R."/>
            <person name="Rutter S."/>
            <person name="Quail M.A."/>
            <person name="Rajandream M.A."/>
            <person name="Harris D."/>
            <person name="Churcher C."/>
            <person name="Bentley S.D."/>
            <person name="Parkhill J."/>
            <person name="Thomson N.R."/>
            <person name="Avison M.B."/>
        </authorList>
    </citation>
    <scope>NUCLEOTIDE SEQUENCE [LARGE SCALE GENOMIC DNA]</scope>
    <source>
        <strain evidence="3 4">K279a</strain>
    </source>
</reference>
<dbReference type="RefSeq" id="WP_005411201.1">
    <property type="nucleotide sequence ID" value="NC_010943.1"/>
</dbReference>
<evidence type="ECO:0000256" key="1">
    <source>
        <dbReference type="SAM" id="MobiDB-lite"/>
    </source>
</evidence>
<organism evidence="3 4">
    <name type="scientific">Stenotrophomonas maltophilia (strain K279a)</name>
    <dbReference type="NCBI Taxonomy" id="522373"/>
    <lineage>
        <taxon>Bacteria</taxon>
        <taxon>Pseudomonadati</taxon>
        <taxon>Pseudomonadota</taxon>
        <taxon>Gammaproteobacteria</taxon>
        <taxon>Lysobacterales</taxon>
        <taxon>Lysobacteraceae</taxon>
        <taxon>Stenotrophomonas</taxon>
        <taxon>Stenotrophomonas maltophilia group</taxon>
    </lineage>
</organism>
<evidence type="ECO:0000313" key="3">
    <source>
        <dbReference type="EMBL" id="CAQ47578.1"/>
    </source>
</evidence>
<feature type="compositionally biased region" description="Low complexity" evidence="1">
    <location>
        <begin position="59"/>
        <end position="70"/>
    </location>
</feature>
<sequence>MNRLIWLLLALLPGSALAEEGVIYRCTSSSSDVPTLQRTPCPTGSKQQVLRVPGPANPQPAAAAPVAAEPAPAPVETPAPVPAGPAVAPAAPAKPRRADEGRTIMEAGMVEREGANQILDSATLRRDADARAEAGNGPPKPPLPPIFQCTDGQGGGYLHEYEASPGRCEPMTVQGLGGVTPMNAAGCEVVRDRCEELPEAQRCGSWQQRFRDARGRERFAAPENRDTARGERERLQAVLEASNCPVPG</sequence>
<dbReference type="eggNOG" id="ENOG5031E7I">
    <property type="taxonomic scope" value="Bacteria"/>
</dbReference>
<feature type="signal peptide" evidence="2">
    <location>
        <begin position="1"/>
        <end position="18"/>
    </location>
</feature>
<feature type="compositionally biased region" description="Polar residues" evidence="1">
    <location>
        <begin position="30"/>
        <end position="48"/>
    </location>
</feature>
<feature type="compositionally biased region" description="Low complexity" evidence="1">
    <location>
        <begin position="84"/>
        <end position="93"/>
    </location>
</feature>
<proteinExistence type="predicted"/>
<dbReference type="HOGENOM" id="CLU_1214385_0_0_6"/>
<dbReference type="Proteomes" id="UP000008840">
    <property type="component" value="Chromosome"/>
</dbReference>
<evidence type="ECO:0000256" key="2">
    <source>
        <dbReference type="SAM" id="SignalP"/>
    </source>
</evidence>
<name>B2FIS3_STRMK</name>